<protein>
    <recommendedName>
        <fullName evidence="1">DUF2341 domain-containing protein</fullName>
    </recommendedName>
</protein>
<dbReference type="Pfam" id="PF10102">
    <property type="entry name" value="DUF2341"/>
    <property type="match status" value="1"/>
</dbReference>
<dbReference type="InterPro" id="IPR008979">
    <property type="entry name" value="Galactose-bd-like_sf"/>
</dbReference>
<feature type="domain" description="DUF2341" evidence="1">
    <location>
        <begin position="86"/>
        <end position="170"/>
    </location>
</feature>
<dbReference type="InterPro" id="IPR018765">
    <property type="entry name" value="DUF2341"/>
</dbReference>
<evidence type="ECO:0000259" key="1">
    <source>
        <dbReference type="Pfam" id="PF10102"/>
    </source>
</evidence>
<organism evidence="2 3">
    <name type="scientific">candidate division WWE3 bacterium CG_4_10_14_0_2_um_filter_42_7</name>
    <dbReference type="NCBI Taxonomy" id="1975073"/>
    <lineage>
        <taxon>Bacteria</taxon>
        <taxon>Katanobacteria</taxon>
    </lineage>
</organism>
<comment type="caution">
    <text evidence="2">The sequence shown here is derived from an EMBL/GenBank/DDBJ whole genome shotgun (WGS) entry which is preliminary data.</text>
</comment>
<gene>
    <name evidence="2" type="ORF">COY33_02205</name>
</gene>
<evidence type="ECO:0000313" key="2">
    <source>
        <dbReference type="EMBL" id="PIZ43019.1"/>
    </source>
</evidence>
<proteinExistence type="predicted"/>
<reference evidence="3" key="1">
    <citation type="submission" date="2017-09" db="EMBL/GenBank/DDBJ databases">
        <title>Depth-based differentiation of microbial function through sediment-hosted aquifers and enrichment of novel symbionts in the deep terrestrial subsurface.</title>
        <authorList>
            <person name="Probst A.J."/>
            <person name="Ladd B."/>
            <person name="Jarett J.K."/>
            <person name="Geller-Mcgrath D.E."/>
            <person name="Sieber C.M.K."/>
            <person name="Emerson J.B."/>
            <person name="Anantharaman K."/>
            <person name="Thomas B.C."/>
            <person name="Malmstrom R."/>
            <person name="Stieglmeier M."/>
            <person name="Klingl A."/>
            <person name="Woyke T."/>
            <person name="Ryan C.M."/>
            <person name="Banfield J.F."/>
        </authorList>
    </citation>
    <scope>NUCLEOTIDE SEQUENCE [LARGE SCALE GENOMIC DNA]</scope>
</reference>
<evidence type="ECO:0000313" key="3">
    <source>
        <dbReference type="Proteomes" id="UP000229915"/>
    </source>
</evidence>
<dbReference type="Proteomes" id="UP000229915">
    <property type="component" value="Unassembled WGS sequence"/>
</dbReference>
<name>A0A2M7TCJ8_UNCKA</name>
<dbReference type="Gene3D" id="2.60.120.260">
    <property type="entry name" value="Galactose-binding domain-like"/>
    <property type="match status" value="1"/>
</dbReference>
<dbReference type="EMBL" id="PFNK01000061">
    <property type="protein sequence ID" value="PIZ43019.1"/>
    <property type="molecule type" value="Genomic_DNA"/>
</dbReference>
<dbReference type="AlphaFoldDB" id="A0A2M7TCJ8"/>
<accession>A0A2M7TCJ8</accession>
<feature type="non-terminal residue" evidence="2">
    <location>
        <position position="554"/>
    </location>
</feature>
<dbReference type="SUPFAM" id="SSF49785">
    <property type="entry name" value="Galactose-binding domain-like"/>
    <property type="match status" value="1"/>
</dbReference>
<sequence length="554" mass="57866">MSRLKGKNKITARFFATGLVLGLALIGGAYILRHATPAVAAWFDENFMYRKAVNVTNSSGGALTDFQVSLSIGSSAAIVAGKMQSDCDDIRITDANGQLLPHWVETGDYGCNQVADTRIWTKVPSLPTSGATVYIYYGNPTASSTSSGQAVFEFFDDFSASSVDPNKWNTSGSPTISAGSLVLSNSSSISSKLGITGADGLGQMIVRAKQAVVNLSGGKIGFSSTNTLASDFHAADSLSLNFGNTEEKLTDFGGANKVAHLKLEETSLASGDPIDDASTNDADLQVVTGATSATGKINNGLTFNGSTQYLKQQVIDDATGASFGPTVHGLSLDPDSAFMRVQGVDLSPYASAGNDYMMVVSDGEGDKAWGYIDTADGVEALGSDLFDAGAGTFDSGTYSWVASGSNTIENDAGSLKITYVDNAYGAMIYFRDTYDLSTNLTIGKLYKLTFDAKVNAGSSVSIVVNGGNADVSGSRTITETNFVSKTIYFAASSATNADIYTYGDMAAGEIIWLDNLILKEVTDVGIDGVHIMSTKGGSTQSWAGISASFNYNAS</sequence>